<dbReference type="GO" id="GO:0004477">
    <property type="term" value="F:methenyltetrahydrofolate cyclohydrolase activity"/>
    <property type="evidence" value="ECO:0007669"/>
    <property type="project" value="UniProtKB-UniRule"/>
</dbReference>
<dbReference type="KEGG" id="wca:WEOB_328"/>
<organism evidence="15 16">
    <name type="scientific">Candidatus Westeberhardia cardiocondylae</name>
    <dbReference type="NCBI Taxonomy" id="1594731"/>
    <lineage>
        <taxon>Bacteria</taxon>
        <taxon>Pseudomonadati</taxon>
        <taxon>Pseudomonadota</taxon>
        <taxon>Gammaproteobacteria</taxon>
        <taxon>Enterobacterales</taxon>
        <taxon>Enterobacteriaceae</taxon>
        <taxon>ant endosymbionts</taxon>
        <taxon>Candidatus Westeberhardia</taxon>
    </lineage>
</organism>
<keyword evidence="5 12" id="KW-0658">Purine biosynthesis</keyword>
<evidence type="ECO:0000259" key="14">
    <source>
        <dbReference type="Pfam" id="PF02882"/>
    </source>
</evidence>
<dbReference type="PROSITE" id="PS00766">
    <property type="entry name" value="THF_DHG_CYH_1"/>
    <property type="match status" value="1"/>
</dbReference>
<dbReference type="PANTHER" id="PTHR48099">
    <property type="entry name" value="C-1-TETRAHYDROFOLATE SYNTHASE, CYTOPLASMIC-RELATED"/>
    <property type="match status" value="1"/>
</dbReference>
<feature type="domain" description="Tetrahydrofolate dehydrogenase/cyclohydrolase catalytic" evidence="13">
    <location>
        <begin position="6"/>
        <end position="119"/>
    </location>
</feature>
<comment type="catalytic activity">
    <reaction evidence="12">
        <text>(6R)-5,10-methylene-5,6,7,8-tetrahydrofolate + NADP(+) = (6R)-5,10-methenyltetrahydrofolate + NADPH</text>
        <dbReference type="Rhea" id="RHEA:22812"/>
        <dbReference type="ChEBI" id="CHEBI:15636"/>
        <dbReference type="ChEBI" id="CHEBI:57455"/>
        <dbReference type="ChEBI" id="CHEBI:57783"/>
        <dbReference type="ChEBI" id="CHEBI:58349"/>
        <dbReference type="EC" id="1.5.1.5"/>
    </reaction>
</comment>
<dbReference type="EC" id="1.5.1.5" evidence="12"/>
<keyword evidence="8 12" id="KW-0560">Oxidoreductase</keyword>
<dbReference type="GO" id="GO:0000105">
    <property type="term" value="P:L-histidine biosynthetic process"/>
    <property type="evidence" value="ECO:0007669"/>
    <property type="project" value="UniProtKB-KW"/>
</dbReference>
<protein>
    <recommendedName>
        <fullName evidence="12">Bifunctional protein FolD</fullName>
    </recommendedName>
    <domain>
        <recommendedName>
            <fullName evidence="12">Methylenetetrahydrofolate dehydrogenase</fullName>
            <ecNumber evidence="12">1.5.1.5</ecNumber>
        </recommendedName>
    </domain>
    <domain>
        <recommendedName>
            <fullName evidence="12">Methenyltetrahydrofolate cyclohydrolase</fullName>
            <ecNumber evidence="12">3.5.4.9</ecNumber>
        </recommendedName>
    </domain>
</protein>
<evidence type="ECO:0000256" key="3">
    <source>
        <dbReference type="ARBA" id="ARBA00022563"/>
    </source>
</evidence>
<dbReference type="GO" id="GO:0009086">
    <property type="term" value="P:methionine biosynthetic process"/>
    <property type="evidence" value="ECO:0007669"/>
    <property type="project" value="UniProtKB-KW"/>
</dbReference>
<dbReference type="InterPro" id="IPR020631">
    <property type="entry name" value="THF_DH/CycHdrlase_NAD-bd_dom"/>
</dbReference>
<dbReference type="InterPro" id="IPR036291">
    <property type="entry name" value="NAD(P)-bd_dom_sf"/>
</dbReference>
<dbReference type="InterPro" id="IPR020630">
    <property type="entry name" value="THF_DH/CycHdrlase_cat_dom"/>
</dbReference>
<proteinExistence type="inferred from homology"/>
<evidence type="ECO:0000256" key="9">
    <source>
        <dbReference type="ARBA" id="ARBA00023102"/>
    </source>
</evidence>
<dbReference type="PANTHER" id="PTHR48099:SF5">
    <property type="entry name" value="C-1-TETRAHYDROFOLATE SYNTHASE, CYTOPLASMIC"/>
    <property type="match status" value="1"/>
</dbReference>
<comment type="pathway">
    <text evidence="1 12">One-carbon metabolism; tetrahydrofolate interconversion.</text>
</comment>
<evidence type="ECO:0000259" key="13">
    <source>
        <dbReference type="Pfam" id="PF00763"/>
    </source>
</evidence>
<evidence type="ECO:0000256" key="6">
    <source>
        <dbReference type="ARBA" id="ARBA00022801"/>
    </source>
</evidence>
<comment type="subunit">
    <text evidence="2 12">Homodimer.</text>
</comment>
<keyword evidence="4 12" id="KW-0028">Amino-acid biosynthesis</keyword>
<keyword evidence="7 12" id="KW-0521">NADP</keyword>
<dbReference type="GO" id="GO:0006164">
    <property type="term" value="P:purine nucleotide biosynthetic process"/>
    <property type="evidence" value="ECO:0007669"/>
    <property type="project" value="UniProtKB-KW"/>
</dbReference>
<evidence type="ECO:0000256" key="7">
    <source>
        <dbReference type="ARBA" id="ARBA00022857"/>
    </source>
</evidence>
<comment type="catalytic activity">
    <reaction evidence="12">
        <text>(6R)-5,10-methenyltetrahydrofolate + H2O = (6R)-10-formyltetrahydrofolate + H(+)</text>
        <dbReference type="Rhea" id="RHEA:23700"/>
        <dbReference type="ChEBI" id="CHEBI:15377"/>
        <dbReference type="ChEBI" id="CHEBI:15378"/>
        <dbReference type="ChEBI" id="CHEBI:57455"/>
        <dbReference type="ChEBI" id="CHEBI:195366"/>
        <dbReference type="EC" id="3.5.4.9"/>
    </reaction>
</comment>
<dbReference type="PROSITE" id="PS00767">
    <property type="entry name" value="THF_DHG_CYH_2"/>
    <property type="match status" value="1"/>
</dbReference>
<evidence type="ECO:0000256" key="11">
    <source>
        <dbReference type="ARBA" id="ARBA00023268"/>
    </source>
</evidence>
<dbReference type="Pfam" id="PF02882">
    <property type="entry name" value="THF_DHG_CYH_C"/>
    <property type="match status" value="1"/>
</dbReference>
<dbReference type="STRING" id="1594731.WEOB_328"/>
<keyword evidence="11 12" id="KW-0511">Multifunctional enzyme</keyword>
<feature type="domain" description="Tetrahydrofolate dehydrogenase/cyclohydrolase NAD(P)-binding" evidence="14">
    <location>
        <begin position="138"/>
        <end position="280"/>
    </location>
</feature>
<sequence length="282" mass="31478">MIAKIIDGKLISKIIRKKIIKKIQKNKKKRTPGLAMILIGNNPISTLYVSNKKKACKEIGILSFFYNFPSSISEKKLLIFIEKLNNDKRIDGILIQLPLPKNINYENIFNKIQPDKDVDGLHPYNIGKLCQSLPILRPCTSKGIITLLKMYNIDISKLYSVVIGKSNIVGKPMIMELLLQGCTVTITHESTKNLQKYVKEAELLIVAIGKAKFIPGNWIKIGSIVIDVGINHLTNGKIVGDVEYKNAIKRASYITPVPGGVGPMTVTTLIQNTLLAYEKHNE</sequence>
<evidence type="ECO:0000256" key="4">
    <source>
        <dbReference type="ARBA" id="ARBA00022605"/>
    </source>
</evidence>
<dbReference type="GO" id="GO:0005829">
    <property type="term" value="C:cytosol"/>
    <property type="evidence" value="ECO:0007669"/>
    <property type="project" value="TreeGrafter"/>
</dbReference>
<comment type="function">
    <text evidence="12">Catalyzes the oxidation of 5,10-methylenetetrahydrofolate to 5,10-methenyltetrahydrofolate and then the hydrolysis of 5,10-methenyltetrahydrofolate to 10-formyltetrahydrofolate.</text>
</comment>
<dbReference type="InterPro" id="IPR020867">
    <property type="entry name" value="THF_DH/CycHdrlase_CS"/>
</dbReference>
<dbReference type="RefSeq" id="WP_281263804.1">
    <property type="nucleotide sequence ID" value="NZ_LN774881.1"/>
</dbReference>
<dbReference type="GO" id="GO:0004488">
    <property type="term" value="F:methylenetetrahydrofolate dehydrogenase (NADP+) activity"/>
    <property type="evidence" value="ECO:0007669"/>
    <property type="project" value="UniProtKB-UniRule"/>
</dbReference>
<dbReference type="GO" id="GO:0035999">
    <property type="term" value="P:tetrahydrofolate interconversion"/>
    <property type="evidence" value="ECO:0007669"/>
    <property type="project" value="UniProtKB-UniRule"/>
</dbReference>
<dbReference type="EMBL" id="LN774881">
    <property type="protein sequence ID" value="CEN32263.1"/>
    <property type="molecule type" value="Genomic_DNA"/>
</dbReference>
<evidence type="ECO:0000256" key="2">
    <source>
        <dbReference type="ARBA" id="ARBA00011738"/>
    </source>
</evidence>
<keyword evidence="9 12" id="KW-0368">Histidine biosynthesis</keyword>
<dbReference type="FunFam" id="3.40.50.10860:FF:000005">
    <property type="entry name" value="C-1-tetrahydrofolate synthase, cytoplasmic, putative"/>
    <property type="match status" value="1"/>
</dbReference>
<dbReference type="SUPFAM" id="SSF53223">
    <property type="entry name" value="Aminoacid dehydrogenase-like, N-terminal domain"/>
    <property type="match status" value="1"/>
</dbReference>
<dbReference type="EC" id="3.5.4.9" evidence="12"/>
<comment type="caution">
    <text evidence="12">Lacks conserved residue(s) required for the propagation of feature annotation.</text>
</comment>
<evidence type="ECO:0000256" key="5">
    <source>
        <dbReference type="ARBA" id="ARBA00022755"/>
    </source>
</evidence>
<dbReference type="Gene3D" id="3.40.50.720">
    <property type="entry name" value="NAD(P)-binding Rossmann-like Domain"/>
    <property type="match status" value="1"/>
</dbReference>
<evidence type="ECO:0000256" key="1">
    <source>
        <dbReference type="ARBA" id="ARBA00004777"/>
    </source>
</evidence>
<evidence type="ECO:0000313" key="16">
    <source>
        <dbReference type="Proteomes" id="UP000242753"/>
    </source>
</evidence>
<keyword evidence="6 12" id="KW-0378">Hydrolase</keyword>
<keyword evidence="3 12" id="KW-0554">One-carbon metabolism</keyword>
<feature type="binding site" evidence="12">
    <location>
        <begin position="164"/>
        <end position="166"/>
    </location>
    <ligand>
        <name>NADP(+)</name>
        <dbReference type="ChEBI" id="CHEBI:58349"/>
    </ligand>
</feature>
<gene>
    <name evidence="12 15" type="primary">folD</name>
    <name evidence="15" type="ORF">WEOB_328</name>
</gene>
<comment type="similarity">
    <text evidence="12">Belongs to the tetrahydrofolate dehydrogenase/cyclohydrolase family.</text>
</comment>
<dbReference type="InterPro" id="IPR000672">
    <property type="entry name" value="THF_DH/CycHdrlase"/>
</dbReference>
<name>A0A0H5BX19_9ENTR</name>
<dbReference type="UniPathway" id="UPA00193"/>
<dbReference type="Gene3D" id="3.40.50.10860">
    <property type="entry name" value="Leucine Dehydrogenase, chain A, domain 1"/>
    <property type="match status" value="1"/>
</dbReference>
<dbReference type="InterPro" id="IPR046346">
    <property type="entry name" value="Aminoacid_DH-like_N_sf"/>
</dbReference>
<accession>A0A0H5BX19</accession>
<dbReference type="HAMAP" id="MF_01576">
    <property type="entry name" value="THF_DHG_CYH"/>
    <property type="match status" value="1"/>
</dbReference>
<reference evidence="16" key="1">
    <citation type="submission" date="2015-01" db="EMBL/GenBank/DDBJ databases">
        <authorList>
            <person name="Manzano-Marin A."/>
            <person name="Manzano-Marin A."/>
        </authorList>
    </citation>
    <scope>NUCLEOTIDE SEQUENCE [LARGE SCALE GENOMIC DNA]</scope>
    <source>
        <strain evidence="16">obscurior</strain>
    </source>
</reference>
<dbReference type="Pfam" id="PF00763">
    <property type="entry name" value="THF_DHG_CYH"/>
    <property type="match status" value="1"/>
</dbReference>
<evidence type="ECO:0000256" key="12">
    <source>
        <dbReference type="HAMAP-Rule" id="MF_01576"/>
    </source>
</evidence>
<dbReference type="Proteomes" id="UP000242753">
    <property type="component" value="Chromosome I"/>
</dbReference>
<feature type="binding site" evidence="12">
    <location>
        <position position="230"/>
    </location>
    <ligand>
        <name>NADP(+)</name>
        <dbReference type="ChEBI" id="CHEBI:58349"/>
    </ligand>
</feature>
<evidence type="ECO:0000313" key="15">
    <source>
        <dbReference type="EMBL" id="CEN32263.1"/>
    </source>
</evidence>
<dbReference type="NCBIfam" id="NF008058">
    <property type="entry name" value="PRK10792.1"/>
    <property type="match status" value="1"/>
</dbReference>
<dbReference type="AlphaFoldDB" id="A0A0H5BX19"/>
<dbReference type="FunFam" id="3.40.50.720:FF:000006">
    <property type="entry name" value="Bifunctional protein FolD"/>
    <property type="match status" value="1"/>
</dbReference>
<keyword evidence="16" id="KW-1185">Reference proteome</keyword>
<evidence type="ECO:0000256" key="10">
    <source>
        <dbReference type="ARBA" id="ARBA00023167"/>
    </source>
</evidence>
<dbReference type="SUPFAM" id="SSF51735">
    <property type="entry name" value="NAD(P)-binding Rossmann-fold domains"/>
    <property type="match status" value="1"/>
</dbReference>
<dbReference type="PRINTS" id="PR00085">
    <property type="entry name" value="THFDHDRGNASE"/>
</dbReference>
<evidence type="ECO:0000256" key="8">
    <source>
        <dbReference type="ARBA" id="ARBA00023002"/>
    </source>
</evidence>
<dbReference type="PATRIC" id="fig|1594731.3.peg.304"/>
<dbReference type="CDD" id="cd01080">
    <property type="entry name" value="NAD_bind_m-THF_DH_Cyclohyd"/>
    <property type="match status" value="1"/>
</dbReference>
<keyword evidence="10 12" id="KW-0486">Methionine biosynthesis</keyword>